<dbReference type="InterPro" id="IPR052575">
    <property type="entry name" value="SSU_processome_comp_20"/>
</dbReference>
<dbReference type="SUPFAM" id="SSF48371">
    <property type="entry name" value="ARM repeat"/>
    <property type="match status" value="3"/>
</dbReference>
<sequence length="2707" mass="304460">MAAMSRGPVPKLKPVKKIKGGTPSSRKHHFESFTVRIAKLKIEPVRRGRSTIVDDAELDATFSYFKNALDEWRDINMGEGFTTFARAVAPLCESLPQLLHHGDRVLDLLVEYIEKGDTFSEEPLLSLVAHFAHDLGVKFEKHFERAVKAVAHLAATHQAVEVIEWSFSCLAWLFKYLSRLLVPDLRPVFNLMAPLLGKHHQKIFVKRFAAESLSFLVRKAAAGYHRDKTPLQLIIKHASDQLYELQETGKDYEFQQGLMSLFSDSIKGIQHGLHSSATAIMQEILLQTYDQDKTTPRHATLDPVLTGTIIAVLHHSNAESFEPLLDIILEQVKSQIADGQSSGLSARMLYTVCGVRKGTRVKNWPPVLEALNALLANFGKSSPDISDRQDFLAAATVVFQYCPLDVAIPRVKILESLSQGSWEPHFLHFSNLFADVGNEKFKTLLLPYFKKFISQRAESYGLEICTALPQLHQHDALPSNSIHPSSRWQDAVTSRFASLTNPGLSSEQSARLAHECSAYLDASQLLNLQIDAKRNIQDKLYVMLKRALDVVAPEEAEPAHVLATGAGFLYLAKDITRHKSLLDLWPKICQVASIYGHAIPYWQALLSLLEKNPESAIIPDACKVQFKEALMRCLGSPSHDLRLAVLGVLETIATDTEAQRTIIATANIIEQTPLNLDTGRAVSMRIRQLAKSYAEISSDEWAGEAIPTFLFGLLHVKFSQVWDDSCAALKEMCTTKEGEAHISRVAFEWLKDVEVQDITDLTPNSEQRPSRYATEFDCTNLMQLEPKIQQGSASKADLEERLTSMFETQHVKLPFITPFSRTQALRVLNDLPHVAEKRSRILVPILLKWVLDQPSEDSTSDDLTDKDGTEHPEKHWARKDQKAMLTLFSKFNNPRVLFKTNDVYEALLVLLSNGDVEIQKAALKAIMTWKDPAIVHYQENLFNLLDDVRFRNEISVFMDVSEEDSHLQEKHRDQVLPVILRLLYGKIISGKKGLDVKRRAVFVALTRFENDAIRQFLTIAFGRLGGLSIIKDGLLDEEVFAKELVSPRKQVGMLNMLEDLLGTLKTTLTPFVSSIVDPLLYCLIKATRGLTAEQVTPEPEDSNEQAHQASLFRTIRQRAFHSLYILLESCPEFIWSNYMQTIVTELIEPRLELFAIETAQSVSGLLRLFGAWAKSPLTASFFVDYNPDILPKVIDCLAVPSAKDGVKQFVLDDVLRRLVALVSDISDVSTDERIRKQRILTDVLRPHTNTILGQLGDLLKQSPSKEILESAVHTVAELAPHIAGTTEARGIIEIDTFLLRQPSKRVSAQTKLGLLKVLQEFIPRCDSKDLDELFDTLFDAICPLFSFVQNRESRTIACNILEALSEHREELRPVARLCQDLNAFSLSRLDEPDFDRRSSAFNTIHGDTGYAFSPLQWKPIVYNMLHFIKDNDELVIRDSASISLRRFIDASVQDETYLAFISSALFPGIQNGMREASELVRNEFLNVLAHLVIKYPDWAPITGLQVLLGPDEDSSFFGNVLNIQGHRRLRALRRLAASSSQLQSGNINNLLVPLLEHFIFNKAEDESAHNLSGESIKTISAMSEYLDWPQFRSLLRRFIGYLKSKEDMQKPVIKLLTGMLDSLNRAGIAKGYAIAKPGGSADQKEDENEEGNQIDGESAMDIDKPTSTLSKTLPRQEKLTADLTGNILPSLTEFLHNKDESTVSLRVPIAVAVTKVFLVLPPQELETRLPAVLLDICHILKSKSQDGRDMSRNTLSEIATLIGPRYLNFILKSLRTALQRGYQLHVLSYTLHHILVKLSPDLRPGDLDYCLPEIVDVIMDDIFGVTGQEKDAEDYISKAKEVKSSKSFDSMDIISRSATPTHLVELILPTKSLLCEKLNAKMVQKIDELIRRIGLGILQNPTVKDRDILVFCYELIQEVYRAKDPKKVKQEDPRNRRYLVNMKGAAKSGARGSASSYLYKITRFGLDILRTVFRKHDHLQTAQNVAGFLPIIGDALVQGQEEVQTAALRLLTTIMRTPLAALDKDCPIYVTEAVRIIKGAPSSNTELAQASLKMISSVLRERSSVEVKERDVALLLKRILPDLDEPDRQGVTFGFLKAVMYRKIVITEVYEVMDRVAAMMVTNQTRSARDLARSNYFHFLMEYPQAKNRFTKQVEFLIRNLRYDYVEGRQSVMEALNLILTKVGDDVLMDVLGTMFLPLIHAMANDESSDCRTMAGALVKKLFERADTSKLKTFTSELRGWLEQDEDTGLKRLSIQCWGLYFEVVEAKASEVESVLARLQSTVEECLERQQEDDWELIYYSLTVFSKLCKASPALTYSSEDLWAAIRSCVSYPHAWVKLTSAKLMGTFFAEIASTNRDRGLEALPLPGPQGLQLTETEMMQLTNAFLKNLSLPSASEEICTQSARNLFFLARCFAANGANWNWQSVEDNASDVEDENDMGMDMVEMDMNVDIATAPADNGVISTSNEPDSPSASDSDADEQDEFSGFSPPPKPKSKSKSPKSKSARNTAPLPPNGSAGQQDQKKSPHPPHGLQQPHPQRPTTALHRLLTRLSNLLRRETRLLTLPALVPKTSILTLLSTLTTNLPISSLTPSLPHLFTILTTLTDPLTTHPRAADPAFNEAYKGVIDKAREIVSGIQKRMESRDFMDVMGKVQKGVRDRREERKRKRRVDAVVRPEVEEKRRKRKHESSRVKRKERSAENRGLRRGW</sequence>
<feature type="region of interest" description="Disordered" evidence="1">
    <location>
        <begin position="2458"/>
        <end position="2540"/>
    </location>
</feature>
<dbReference type="InterPro" id="IPR046523">
    <property type="entry name" value="UTP20_dom"/>
</dbReference>
<dbReference type="Pfam" id="PF07539">
    <property type="entry name" value="UTP20_N"/>
    <property type="match status" value="1"/>
</dbReference>
<keyword evidence="5" id="KW-1185">Reference proteome</keyword>
<gene>
    <name evidence="4" type="ORF">B0J11DRAFT_618797</name>
</gene>
<feature type="region of interest" description="Disordered" evidence="1">
    <location>
        <begin position="2654"/>
        <end position="2707"/>
    </location>
</feature>
<proteinExistence type="predicted"/>
<name>A0A9P9DA45_9PLEO</name>
<feature type="compositionally biased region" description="Low complexity" evidence="1">
    <location>
        <begin position="2530"/>
        <end position="2540"/>
    </location>
</feature>
<feature type="compositionally biased region" description="Basic residues" evidence="1">
    <location>
        <begin position="2493"/>
        <end position="2504"/>
    </location>
</feature>
<dbReference type="EMBL" id="JAGMWT010000016">
    <property type="protein sequence ID" value="KAH7115212.1"/>
    <property type="molecule type" value="Genomic_DNA"/>
</dbReference>
<dbReference type="InterPro" id="IPR011989">
    <property type="entry name" value="ARM-like"/>
</dbReference>
<evidence type="ECO:0000259" key="2">
    <source>
        <dbReference type="Pfam" id="PF07539"/>
    </source>
</evidence>
<dbReference type="InterPro" id="IPR016024">
    <property type="entry name" value="ARM-type_fold"/>
</dbReference>
<feature type="region of interest" description="Disordered" evidence="1">
    <location>
        <begin position="1"/>
        <end position="27"/>
    </location>
</feature>
<feature type="domain" description="U3 small nucleolar RNA-associated protein 20 N-terminal" evidence="2">
    <location>
        <begin position="875"/>
        <end position="1476"/>
    </location>
</feature>
<dbReference type="GO" id="GO:0030686">
    <property type="term" value="C:90S preribosome"/>
    <property type="evidence" value="ECO:0007669"/>
    <property type="project" value="TreeGrafter"/>
</dbReference>
<accession>A0A9P9DA45</accession>
<feature type="compositionally biased region" description="Basic and acidic residues" evidence="1">
    <location>
        <begin position="2696"/>
        <end position="2707"/>
    </location>
</feature>
<feature type="compositionally biased region" description="Basic residues" evidence="1">
    <location>
        <begin position="2681"/>
        <end position="2695"/>
    </location>
</feature>
<dbReference type="GO" id="GO:0032040">
    <property type="term" value="C:small-subunit processome"/>
    <property type="evidence" value="ECO:0007669"/>
    <property type="project" value="TreeGrafter"/>
</dbReference>
<feature type="compositionally biased region" description="Basic and acidic residues" evidence="1">
    <location>
        <begin position="2669"/>
        <end position="2680"/>
    </location>
</feature>
<feature type="domain" description="U3 small nucleolar RNA-associated protein 20" evidence="3">
    <location>
        <begin position="1698"/>
        <end position="1916"/>
    </location>
</feature>
<evidence type="ECO:0000313" key="4">
    <source>
        <dbReference type="EMBL" id="KAH7115212.1"/>
    </source>
</evidence>
<evidence type="ECO:0000256" key="1">
    <source>
        <dbReference type="SAM" id="MobiDB-lite"/>
    </source>
</evidence>
<evidence type="ECO:0000313" key="5">
    <source>
        <dbReference type="Proteomes" id="UP000700596"/>
    </source>
</evidence>
<feature type="region of interest" description="Disordered" evidence="1">
    <location>
        <begin position="855"/>
        <end position="875"/>
    </location>
</feature>
<feature type="compositionally biased region" description="Basic residues" evidence="1">
    <location>
        <begin position="13"/>
        <end position="27"/>
    </location>
</feature>
<dbReference type="PANTHER" id="PTHR17695:SF11">
    <property type="entry name" value="SMALL SUBUNIT PROCESSOME COMPONENT 20 HOMOLOG"/>
    <property type="match status" value="1"/>
</dbReference>
<feature type="region of interest" description="Disordered" evidence="1">
    <location>
        <begin position="1637"/>
        <end position="1671"/>
    </location>
</feature>
<dbReference type="InterPro" id="IPR011430">
    <property type="entry name" value="UTP20_N"/>
</dbReference>
<dbReference type="OrthoDB" id="360653at2759"/>
<comment type="caution">
    <text evidence="4">The sequence shown here is derived from an EMBL/GenBank/DDBJ whole genome shotgun (WGS) entry which is preliminary data.</text>
</comment>
<dbReference type="Proteomes" id="UP000700596">
    <property type="component" value="Unassembled WGS sequence"/>
</dbReference>
<dbReference type="Pfam" id="PF20416">
    <property type="entry name" value="UTP20"/>
    <property type="match status" value="1"/>
</dbReference>
<dbReference type="Gene3D" id="1.25.10.10">
    <property type="entry name" value="Leucine-rich Repeat Variant"/>
    <property type="match status" value="5"/>
</dbReference>
<protein>
    <submittedName>
        <fullName evidence="4">Armadillo-type protein</fullName>
    </submittedName>
</protein>
<dbReference type="PANTHER" id="PTHR17695">
    <property type="entry name" value="SMALL SUBUNIT PROCESSOME COMPONENT 20 HOMOLOG"/>
    <property type="match status" value="1"/>
</dbReference>
<feature type="compositionally biased region" description="Basic and acidic residues" evidence="1">
    <location>
        <begin position="863"/>
        <end position="875"/>
    </location>
</feature>
<evidence type="ECO:0000259" key="3">
    <source>
        <dbReference type="Pfam" id="PF20416"/>
    </source>
</evidence>
<organism evidence="4 5">
    <name type="scientific">Dendryphion nanum</name>
    <dbReference type="NCBI Taxonomy" id="256645"/>
    <lineage>
        <taxon>Eukaryota</taxon>
        <taxon>Fungi</taxon>
        <taxon>Dikarya</taxon>
        <taxon>Ascomycota</taxon>
        <taxon>Pezizomycotina</taxon>
        <taxon>Dothideomycetes</taxon>
        <taxon>Pleosporomycetidae</taxon>
        <taxon>Pleosporales</taxon>
        <taxon>Torulaceae</taxon>
        <taxon>Dendryphion</taxon>
    </lineage>
</organism>
<reference evidence="4" key="1">
    <citation type="journal article" date="2021" name="Nat. Commun.">
        <title>Genetic determinants of endophytism in the Arabidopsis root mycobiome.</title>
        <authorList>
            <person name="Mesny F."/>
            <person name="Miyauchi S."/>
            <person name="Thiergart T."/>
            <person name="Pickel B."/>
            <person name="Atanasova L."/>
            <person name="Karlsson M."/>
            <person name="Huettel B."/>
            <person name="Barry K.W."/>
            <person name="Haridas S."/>
            <person name="Chen C."/>
            <person name="Bauer D."/>
            <person name="Andreopoulos W."/>
            <person name="Pangilinan J."/>
            <person name="LaButti K."/>
            <person name="Riley R."/>
            <person name="Lipzen A."/>
            <person name="Clum A."/>
            <person name="Drula E."/>
            <person name="Henrissat B."/>
            <person name="Kohler A."/>
            <person name="Grigoriev I.V."/>
            <person name="Martin F.M."/>
            <person name="Hacquard S."/>
        </authorList>
    </citation>
    <scope>NUCLEOTIDE SEQUENCE</scope>
    <source>
        <strain evidence="4">MPI-CAGE-CH-0243</strain>
    </source>
</reference>